<evidence type="ECO:0000256" key="1">
    <source>
        <dbReference type="SAM" id="MobiDB-lite"/>
    </source>
</evidence>
<sequence>MGSNFNKLSLLPGHSSSTSVKTPAENTGTKAFPARLRRGLIPQLPTDDFKVVYHPNVGINEAAFIERELWAALLDSSSLVESSTQDELTRTNVVKKKRETGKKEGREVDHILLFGMPTMSTACHETVAKYPQIRQITLHRKIIAVKAYITPPNRAIQGIIYREHNRESPQEILHELQRSNPLLPIVPARDMGHTSKSMLIHFMSDTFSESVKFFGSAFGVYSFRPKVEACTNCRQTGQHCRDVCPEPMRFHCLDCGQQRSADQQCSPTCIACGGAHKTGDRLCRRRYQRGKTQWGRNPSPHQSQETPDIHFDLTSFPPLHSATGGQTGSRSLKQNKTQVMPTVNEDPQKVSCVGGISHGSSSRSDSRDPYYQSTIDRFTKKNQDLKQQISSILVRLTALTHTKFS</sequence>
<evidence type="ECO:0000313" key="3">
    <source>
        <dbReference type="Proteomes" id="UP000821866"/>
    </source>
</evidence>
<comment type="caution">
    <text evidence="2">The sequence shown here is derived from an EMBL/GenBank/DDBJ whole genome shotgun (WGS) entry which is preliminary data.</text>
</comment>
<feature type="region of interest" description="Disordered" evidence="1">
    <location>
        <begin position="289"/>
        <end position="370"/>
    </location>
</feature>
<gene>
    <name evidence="2" type="ORF">HPB51_001680</name>
</gene>
<reference evidence="2" key="1">
    <citation type="journal article" date="2020" name="Cell">
        <title>Large-Scale Comparative Analyses of Tick Genomes Elucidate Their Genetic Diversity and Vector Capacities.</title>
        <authorList>
            <consortium name="Tick Genome and Microbiome Consortium (TIGMIC)"/>
            <person name="Jia N."/>
            <person name="Wang J."/>
            <person name="Shi W."/>
            <person name="Du L."/>
            <person name="Sun Y."/>
            <person name="Zhan W."/>
            <person name="Jiang J.F."/>
            <person name="Wang Q."/>
            <person name="Zhang B."/>
            <person name="Ji P."/>
            <person name="Bell-Sakyi L."/>
            <person name="Cui X.M."/>
            <person name="Yuan T.T."/>
            <person name="Jiang B.G."/>
            <person name="Yang W.F."/>
            <person name="Lam T.T."/>
            <person name="Chang Q.C."/>
            <person name="Ding S.J."/>
            <person name="Wang X.J."/>
            <person name="Zhu J.G."/>
            <person name="Ruan X.D."/>
            <person name="Zhao L."/>
            <person name="Wei J.T."/>
            <person name="Ye R.Z."/>
            <person name="Que T.C."/>
            <person name="Du C.H."/>
            <person name="Zhou Y.H."/>
            <person name="Cheng J.X."/>
            <person name="Dai P.F."/>
            <person name="Guo W.B."/>
            <person name="Han X.H."/>
            <person name="Huang E.J."/>
            <person name="Li L.F."/>
            <person name="Wei W."/>
            <person name="Gao Y.C."/>
            <person name="Liu J.Z."/>
            <person name="Shao H.Z."/>
            <person name="Wang X."/>
            <person name="Wang C.C."/>
            <person name="Yang T.C."/>
            <person name="Huo Q.B."/>
            <person name="Li W."/>
            <person name="Chen H.Y."/>
            <person name="Chen S.E."/>
            <person name="Zhou L.G."/>
            <person name="Ni X.B."/>
            <person name="Tian J.H."/>
            <person name="Sheng Y."/>
            <person name="Liu T."/>
            <person name="Pan Y.S."/>
            <person name="Xia L.Y."/>
            <person name="Li J."/>
            <person name="Zhao F."/>
            <person name="Cao W.C."/>
        </authorList>
    </citation>
    <scope>NUCLEOTIDE SEQUENCE</scope>
    <source>
        <strain evidence="2">Rmic-2018</strain>
    </source>
</reference>
<dbReference type="Proteomes" id="UP000821866">
    <property type="component" value="Chromosome 1"/>
</dbReference>
<proteinExistence type="predicted"/>
<dbReference type="EMBL" id="JABSTU010000001">
    <property type="protein sequence ID" value="KAH8038507.1"/>
    <property type="molecule type" value="Genomic_DNA"/>
</dbReference>
<organism evidence="2 3">
    <name type="scientific">Rhipicephalus microplus</name>
    <name type="common">Cattle tick</name>
    <name type="synonym">Boophilus microplus</name>
    <dbReference type="NCBI Taxonomy" id="6941"/>
    <lineage>
        <taxon>Eukaryota</taxon>
        <taxon>Metazoa</taxon>
        <taxon>Ecdysozoa</taxon>
        <taxon>Arthropoda</taxon>
        <taxon>Chelicerata</taxon>
        <taxon>Arachnida</taxon>
        <taxon>Acari</taxon>
        <taxon>Parasitiformes</taxon>
        <taxon>Ixodida</taxon>
        <taxon>Ixodoidea</taxon>
        <taxon>Ixodidae</taxon>
        <taxon>Rhipicephalinae</taxon>
        <taxon>Rhipicephalus</taxon>
        <taxon>Boophilus</taxon>
    </lineage>
</organism>
<feature type="compositionally biased region" description="Polar residues" evidence="1">
    <location>
        <begin position="14"/>
        <end position="29"/>
    </location>
</feature>
<dbReference type="AlphaFoldDB" id="A0A9J6EVE9"/>
<keyword evidence="3" id="KW-1185">Reference proteome</keyword>
<feature type="compositionally biased region" description="Polar residues" evidence="1">
    <location>
        <begin position="328"/>
        <end position="341"/>
    </location>
</feature>
<protein>
    <submittedName>
        <fullName evidence="2">Uncharacterized protein</fullName>
    </submittedName>
</protein>
<name>A0A9J6EVE9_RHIMP</name>
<reference evidence="2" key="2">
    <citation type="submission" date="2021-09" db="EMBL/GenBank/DDBJ databases">
        <authorList>
            <person name="Jia N."/>
            <person name="Wang J."/>
            <person name="Shi W."/>
            <person name="Du L."/>
            <person name="Sun Y."/>
            <person name="Zhan W."/>
            <person name="Jiang J."/>
            <person name="Wang Q."/>
            <person name="Zhang B."/>
            <person name="Ji P."/>
            <person name="Sakyi L.B."/>
            <person name="Cui X."/>
            <person name="Yuan T."/>
            <person name="Jiang B."/>
            <person name="Yang W."/>
            <person name="Lam T.T.-Y."/>
            <person name="Chang Q."/>
            <person name="Ding S."/>
            <person name="Wang X."/>
            <person name="Zhu J."/>
            <person name="Ruan X."/>
            <person name="Zhao L."/>
            <person name="Wei J."/>
            <person name="Que T."/>
            <person name="Du C."/>
            <person name="Cheng J."/>
            <person name="Dai P."/>
            <person name="Han X."/>
            <person name="Huang E."/>
            <person name="Gao Y."/>
            <person name="Liu J."/>
            <person name="Shao H."/>
            <person name="Ye R."/>
            <person name="Li L."/>
            <person name="Wei W."/>
            <person name="Wang X."/>
            <person name="Wang C."/>
            <person name="Huo Q."/>
            <person name="Li W."/>
            <person name="Guo W."/>
            <person name="Chen H."/>
            <person name="Chen S."/>
            <person name="Zhou L."/>
            <person name="Zhou L."/>
            <person name="Ni X."/>
            <person name="Tian J."/>
            <person name="Zhou Y."/>
            <person name="Sheng Y."/>
            <person name="Liu T."/>
            <person name="Pan Y."/>
            <person name="Xia L."/>
            <person name="Li J."/>
            <person name="Zhao F."/>
            <person name="Cao W."/>
        </authorList>
    </citation>
    <scope>NUCLEOTIDE SEQUENCE</scope>
    <source>
        <strain evidence="2">Rmic-2018</strain>
        <tissue evidence="2">Larvae</tissue>
    </source>
</reference>
<evidence type="ECO:0000313" key="2">
    <source>
        <dbReference type="EMBL" id="KAH8038507.1"/>
    </source>
</evidence>
<feature type="region of interest" description="Disordered" evidence="1">
    <location>
        <begin position="1"/>
        <end position="29"/>
    </location>
</feature>
<feature type="compositionally biased region" description="Polar residues" evidence="1">
    <location>
        <begin position="290"/>
        <end position="306"/>
    </location>
</feature>
<accession>A0A9J6EVE9</accession>